<comment type="caution">
    <text evidence="2">The sequence shown here is derived from an EMBL/GenBank/DDBJ whole genome shotgun (WGS) entry which is preliminary data.</text>
</comment>
<protein>
    <submittedName>
        <fullName evidence="2">N-acetyltransferase</fullName>
    </submittedName>
</protein>
<dbReference type="RefSeq" id="WP_189769791.1">
    <property type="nucleotide sequence ID" value="NZ_BNCK01000004.1"/>
</dbReference>
<evidence type="ECO:0000313" key="3">
    <source>
        <dbReference type="Proteomes" id="UP000623842"/>
    </source>
</evidence>
<accession>A0A919BHG2</accession>
<reference evidence="2" key="2">
    <citation type="submission" date="2020-09" db="EMBL/GenBank/DDBJ databases">
        <authorList>
            <person name="Sun Q."/>
            <person name="Kim S."/>
        </authorList>
    </citation>
    <scope>NUCLEOTIDE SEQUENCE</scope>
    <source>
        <strain evidence="2">KCTC 42731</strain>
    </source>
</reference>
<organism evidence="2 3">
    <name type="scientific">Thalassotalea marina</name>
    <dbReference type="NCBI Taxonomy" id="1673741"/>
    <lineage>
        <taxon>Bacteria</taxon>
        <taxon>Pseudomonadati</taxon>
        <taxon>Pseudomonadota</taxon>
        <taxon>Gammaproteobacteria</taxon>
        <taxon>Alteromonadales</taxon>
        <taxon>Colwelliaceae</taxon>
        <taxon>Thalassotalea</taxon>
    </lineage>
</organism>
<dbReference type="InterPro" id="IPR051531">
    <property type="entry name" value="N-acetyltransferase"/>
</dbReference>
<feature type="domain" description="N-acetyltransferase" evidence="1">
    <location>
        <begin position="10"/>
        <end position="158"/>
    </location>
</feature>
<dbReference type="InterPro" id="IPR000182">
    <property type="entry name" value="GNAT_dom"/>
</dbReference>
<sequence>MKPNFYGKRVLLRSICSEDTNDLFEIYGDVRTMEFASDPVFKSKDTINVMLKSIDRLEILGKGLEWAIVAKATLKVIGTCGLHSFCNKGRSCEVGCLLNSLYWRQGYMSEALCLLFSHAKLLGIETLYADIDEDNFRSQAFFSKLGFIKRNGYFLRVL</sequence>
<dbReference type="SUPFAM" id="SSF55729">
    <property type="entry name" value="Acyl-CoA N-acyltransferases (Nat)"/>
    <property type="match status" value="1"/>
</dbReference>
<dbReference type="GO" id="GO:0016747">
    <property type="term" value="F:acyltransferase activity, transferring groups other than amino-acyl groups"/>
    <property type="evidence" value="ECO:0007669"/>
    <property type="project" value="InterPro"/>
</dbReference>
<dbReference type="InterPro" id="IPR016181">
    <property type="entry name" value="Acyl_CoA_acyltransferase"/>
</dbReference>
<evidence type="ECO:0000313" key="2">
    <source>
        <dbReference type="EMBL" id="GHF91599.1"/>
    </source>
</evidence>
<reference evidence="2" key="1">
    <citation type="journal article" date="2014" name="Int. J. Syst. Evol. Microbiol.">
        <title>Complete genome sequence of Corynebacterium casei LMG S-19264T (=DSM 44701T), isolated from a smear-ripened cheese.</title>
        <authorList>
            <consortium name="US DOE Joint Genome Institute (JGI-PGF)"/>
            <person name="Walter F."/>
            <person name="Albersmeier A."/>
            <person name="Kalinowski J."/>
            <person name="Ruckert C."/>
        </authorList>
    </citation>
    <scope>NUCLEOTIDE SEQUENCE</scope>
    <source>
        <strain evidence="2">KCTC 42731</strain>
    </source>
</reference>
<name>A0A919BHG2_9GAMM</name>
<dbReference type="PROSITE" id="PS51186">
    <property type="entry name" value="GNAT"/>
    <property type="match status" value="1"/>
</dbReference>
<evidence type="ECO:0000259" key="1">
    <source>
        <dbReference type="PROSITE" id="PS51186"/>
    </source>
</evidence>
<dbReference type="Pfam" id="PF13302">
    <property type="entry name" value="Acetyltransf_3"/>
    <property type="match status" value="1"/>
</dbReference>
<proteinExistence type="predicted"/>
<dbReference type="Proteomes" id="UP000623842">
    <property type="component" value="Unassembled WGS sequence"/>
</dbReference>
<keyword evidence="3" id="KW-1185">Reference proteome</keyword>
<dbReference type="PANTHER" id="PTHR43792">
    <property type="entry name" value="GNAT FAMILY, PUTATIVE (AFU_ORTHOLOGUE AFUA_3G00765)-RELATED-RELATED"/>
    <property type="match status" value="1"/>
</dbReference>
<dbReference type="Gene3D" id="3.40.630.30">
    <property type="match status" value="1"/>
</dbReference>
<dbReference type="AlphaFoldDB" id="A0A919BHG2"/>
<dbReference type="EMBL" id="BNCK01000004">
    <property type="protein sequence ID" value="GHF91599.1"/>
    <property type="molecule type" value="Genomic_DNA"/>
</dbReference>
<gene>
    <name evidence="2" type="ORF">GCM10017161_19340</name>
</gene>